<protein>
    <submittedName>
        <fullName evidence="1">Uncharacterized protein</fullName>
    </submittedName>
</protein>
<proteinExistence type="predicted"/>
<accession>A0A0E9R4S8</accession>
<sequence length="32" mass="3830">MNYLYPQSPSRQHSRTGRRHYIILHSIPCNCT</sequence>
<dbReference type="EMBL" id="GBXM01085097">
    <property type="protein sequence ID" value="JAH23480.1"/>
    <property type="molecule type" value="Transcribed_RNA"/>
</dbReference>
<reference evidence="1" key="1">
    <citation type="submission" date="2014-11" db="EMBL/GenBank/DDBJ databases">
        <authorList>
            <person name="Amaro Gonzalez C."/>
        </authorList>
    </citation>
    <scope>NUCLEOTIDE SEQUENCE</scope>
</reference>
<reference evidence="1" key="2">
    <citation type="journal article" date="2015" name="Fish Shellfish Immunol.">
        <title>Early steps in the European eel (Anguilla anguilla)-Vibrio vulnificus interaction in the gills: Role of the RtxA13 toxin.</title>
        <authorList>
            <person name="Callol A."/>
            <person name="Pajuelo D."/>
            <person name="Ebbesson L."/>
            <person name="Teles M."/>
            <person name="MacKenzie S."/>
            <person name="Amaro C."/>
        </authorList>
    </citation>
    <scope>NUCLEOTIDE SEQUENCE</scope>
</reference>
<dbReference type="AlphaFoldDB" id="A0A0E9R4S8"/>
<evidence type="ECO:0000313" key="1">
    <source>
        <dbReference type="EMBL" id="JAH23480.1"/>
    </source>
</evidence>
<organism evidence="1">
    <name type="scientific">Anguilla anguilla</name>
    <name type="common">European freshwater eel</name>
    <name type="synonym">Muraena anguilla</name>
    <dbReference type="NCBI Taxonomy" id="7936"/>
    <lineage>
        <taxon>Eukaryota</taxon>
        <taxon>Metazoa</taxon>
        <taxon>Chordata</taxon>
        <taxon>Craniata</taxon>
        <taxon>Vertebrata</taxon>
        <taxon>Euteleostomi</taxon>
        <taxon>Actinopterygii</taxon>
        <taxon>Neopterygii</taxon>
        <taxon>Teleostei</taxon>
        <taxon>Anguilliformes</taxon>
        <taxon>Anguillidae</taxon>
        <taxon>Anguilla</taxon>
    </lineage>
</organism>
<name>A0A0E9R4S8_ANGAN</name>